<evidence type="ECO:0000313" key="8">
    <source>
        <dbReference type="Proteomes" id="UP001549921"/>
    </source>
</evidence>
<protein>
    <submittedName>
        <fullName evidence="7">Uncharacterized protein</fullName>
    </submittedName>
</protein>
<dbReference type="InterPro" id="IPR004911">
    <property type="entry name" value="Interferon-induced_GILT"/>
</dbReference>
<organism evidence="7 8">
    <name type="scientific">Loxostege sticticalis</name>
    <name type="common">Beet webworm moth</name>
    <dbReference type="NCBI Taxonomy" id="481309"/>
    <lineage>
        <taxon>Eukaryota</taxon>
        <taxon>Metazoa</taxon>
        <taxon>Ecdysozoa</taxon>
        <taxon>Arthropoda</taxon>
        <taxon>Hexapoda</taxon>
        <taxon>Insecta</taxon>
        <taxon>Pterygota</taxon>
        <taxon>Neoptera</taxon>
        <taxon>Endopterygota</taxon>
        <taxon>Lepidoptera</taxon>
        <taxon>Glossata</taxon>
        <taxon>Ditrysia</taxon>
        <taxon>Pyraloidea</taxon>
        <taxon>Crambidae</taxon>
        <taxon>Pyraustinae</taxon>
        <taxon>Loxostege</taxon>
    </lineage>
</organism>
<comment type="subcellular location">
    <subcellularLocation>
        <location evidence="1">Secreted</location>
    </subcellularLocation>
</comment>
<accession>A0ABD0SY69</accession>
<dbReference type="Proteomes" id="UP001549921">
    <property type="component" value="Unassembled WGS sequence"/>
</dbReference>
<dbReference type="Pfam" id="PF03227">
    <property type="entry name" value="GILT"/>
    <property type="match status" value="1"/>
</dbReference>
<evidence type="ECO:0000256" key="4">
    <source>
        <dbReference type="ARBA" id="ARBA00022729"/>
    </source>
</evidence>
<keyword evidence="5" id="KW-0325">Glycoprotein</keyword>
<feature type="chain" id="PRO_5044767506" evidence="6">
    <location>
        <begin position="22"/>
        <end position="213"/>
    </location>
</feature>
<keyword evidence="4 6" id="KW-0732">Signal</keyword>
<proteinExistence type="inferred from homology"/>
<dbReference type="GO" id="GO:0005576">
    <property type="term" value="C:extracellular region"/>
    <property type="evidence" value="ECO:0007669"/>
    <property type="project" value="UniProtKB-SubCell"/>
</dbReference>
<dbReference type="EMBL" id="JBEDNZ010000013">
    <property type="protein sequence ID" value="KAL0830716.1"/>
    <property type="molecule type" value="Genomic_DNA"/>
</dbReference>
<evidence type="ECO:0000256" key="3">
    <source>
        <dbReference type="ARBA" id="ARBA00022525"/>
    </source>
</evidence>
<dbReference type="PANTHER" id="PTHR13234">
    <property type="entry name" value="GAMMA-INTERFERON INDUCIBLE LYSOSOMAL THIOL REDUCTASE GILT"/>
    <property type="match status" value="1"/>
</dbReference>
<feature type="signal peptide" evidence="6">
    <location>
        <begin position="1"/>
        <end position="21"/>
    </location>
</feature>
<gene>
    <name evidence="7" type="ORF">ABMA28_002850</name>
</gene>
<evidence type="ECO:0000256" key="6">
    <source>
        <dbReference type="SAM" id="SignalP"/>
    </source>
</evidence>
<reference evidence="7 8" key="1">
    <citation type="submission" date="2024-06" db="EMBL/GenBank/DDBJ databases">
        <title>A chromosome-level genome assembly of beet webworm, Loxostege sticticalis.</title>
        <authorList>
            <person name="Zhang Y."/>
        </authorList>
    </citation>
    <scope>NUCLEOTIDE SEQUENCE [LARGE SCALE GENOMIC DNA]</scope>
    <source>
        <strain evidence="7">AQ028</strain>
        <tissue evidence="7">Male pupae</tissue>
    </source>
</reference>
<evidence type="ECO:0000256" key="2">
    <source>
        <dbReference type="ARBA" id="ARBA00005679"/>
    </source>
</evidence>
<evidence type="ECO:0000313" key="7">
    <source>
        <dbReference type="EMBL" id="KAL0830716.1"/>
    </source>
</evidence>
<comment type="caution">
    <text evidence="7">The sequence shown here is derived from an EMBL/GenBank/DDBJ whole genome shotgun (WGS) entry which is preliminary data.</text>
</comment>
<evidence type="ECO:0000256" key="1">
    <source>
        <dbReference type="ARBA" id="ARBA00004613"/>
    </source>
</evidence>
<name>A0ABD0SY69_LOXSC</name>
<keyword evidence="3" id="KW-0964">Secreted</keyword>
<dbReference type="AlphaFoldDB" id="A0ABD0SY69"/>
<evidence type="ECO:0000256" key="5">
    <source>
        <dbReference type="ARBA" id="ARBA00023180"/>
    </source>
</evidence>
<sequence length="213" mass="24298">MTAQYILIPVLISLAFSCVDSQVIQTVNGRIKLFVGPTSGCINARNFFRTQLVPTYELYGEYIDLEIVPWARTRREADGTIVCQFGERDCWANRLHRCVLNKLRFNQDAQLRYMACEYRDPFPAFSSRSFECVRSVGVDVTEAQFCVDNPHLDTLDEEAQAKGTDPIRIINFVPSIVINDNIDVDIHWLAFWRLNQLVCQALAADPTTSITHC</sequence>
<dbReference type="PANTHER" id="PTHR13234:SF8">
    <property type="entry name" value="GAMMA-INTERFERON-INDUCIBLE LYSOSOMAL THIOL REDUCTASE"/>
    <property type="match status" value="1"/>
</dbReference>
<comment type="similarity">
    <text evidence="2">Belongs to the GILT family.</text>
</comment>